<dbReference type="SUPFAM" id="SSF48403">
    <property type="entry name" value="Ankyrin repeat"/>
    <property type="match status" value="1"/>
</dbReference>
<evidence type="ECO:0000313" key="4">
    <source>
        <dbReference type="EMBL" id="KAL0487301.1"/>
    </source>
</evidence>
<dbReference type="PROSITE" id="PS50297">
    <property type="entry name" value="ANK_REP_REGION"/>
    <property type="match status" value="2"/>
</dbReference>
<dbReference type="Pfam" id="PF13857">
    <property type="entry name" value="Ank_5"/>
    <property type="match status" value="1"/>
</dbReference>
<protein>
    <submittedName>
        <fullName evidence="4">Uncharacterized protein</fullName>
    </submittedName>
</protein>
<feature type="repeat" description="ANK" evidence="3">
    <location>
        <begin position="131"/>
        <end position="163"/>
    </location>
</feature>
<evidence type="ECO:0000256" key="1">
    <source>
        <dbReference type="ARBA" id="ARBA00022737"/>
    </source>
</evidence>
<reference evidence="4 5" key="1">
    <citation type="submission" date="2024-03" db="EMBL/GenBank/DDBJ databases">
        <title>The Acrasis kona genome and developmental transcriptomes reveal deep origins of eukaryotic multicellular pathways.</title>
        <authorList>
            <person name="Sheikh S."/>
            <person name="Fu C.-J."/>
            <person name="Brown M.W."/>
            <person name="Baldauf S.L."/>
        </authorList>
    </citation>
    <scope>NUCLEOTIDE SEQUENCE [LARGE SCALE GENOMIC DNA]</scope>
    <source>
        <strain evidence="4 5">ATCC MYA-3509</strain>
    </source>
</reference>
<dbReference type="PROSITE" id="PS50088">
    <property type="entry name" value="ANK_REPEAT"/>
    <property type="match status" value="3"/>
</dbReference>
<sequence>MTENNYIDLNDPYNKNSKQSMSLLHVACANSMVEIVEYLLSKGASTSSRDPGGVTPIHLASQKGPVEVLNLFLNYKTSLFIKDDNQQTIAHHAARADAPGKVFDWIYSKWSQDKSHKVKTKTDVLDVVDKWNRTPLHWASVNGHRNAVLKLMDLGCDKKKRDGNGETPMEIAERRAKCGAAELRPVGMRASAFGDIAKLLGGSGSTKQVSKYT</sequence>
<evidence type="ECO:0000256" key="3">
    <source>
        <dbReference type="PROSITE-ProRule" id="PRU00023"/>
    </source>
</evidence>
<dbReference type="EMBL" id="JAOPGA020001330">
    <property type="protein sequence ID" value="KAL0487301.1"/>
    <property type="molecule type" value="Genomic_DNA"/>
</dbReference>
<keyword evidence="1" id="KW-0677">Repeat</keyword>
<dbReference type="InterPro" id="IPR036770">
    <property type="entry name" value="Ankyrin_rpt-contain_sf"/>
</dbReference>
<name>A0AAW2ZC08_9EUKA</name>
<dbReference type="InterPro" id="IPR002110">
    <property type="entry name" value="Ankyrin_rpt"/>
</dbReference>
<keyword evidence="2 3" id="KW-0040">ANK repeat</keyword>
<feature type="repeat" description="ANK" evidence="3">
    <location>
        <begin position="19"/>
        <end position="51"/>
    </location>
</feature>
<proteinExistence type="predicted"/>
<comment type="caution">
    <text evidence="4">The sequence shown here is derived from an EMBL/GenBank/DDBJ whole genome shotgun (WGS) entry which is preliminary data.</text>
</comment>
<accession>A0AAW2ZC08</accession>
<dbReference type="InterPro" id="IPR051165">
    <property type="entry name" value="Multifunctional_ANK_Repeat"/>
</dbReference>
<evidence type="ECO:0000256" key="2">
    <source>
        <dbReference type="ARBA" id="ARBA00023043"/>
    </source>
</evidence>
<feature type="repeat" description="ANK" evidence="3">
    <location>
        <begin position="52"/>
        <end position="84"/>
    </location>
</feature>
<dbReference type="SMART" id="SM00248">
    <property type="entry name" value="ANK"/>
    <property type="match status" value="3"/>
</dbReference>
<keyword evidence="5" id="KW-1185">Reference proteome</keyword>
<dbReference type="Gene3D" id="1.25.40.20">
    <property type="entry name" value="Ankyrin repeat-containing domain"/>
    <property type="match status" value="2"/>
</dbReference>
<evidence type="ECO:0000313" key="5">
    <source>
        <dbReference type="Proteomes" id="UP001431209"/>
    </source>
</evidence>
<organism evidence="4 5">
    <name type="scientific">Acrasis kona</name>
    <dbReference type="NCBI Taxonomy" id="1008807"/>
    <lineage>
        <taxon>Eukaryota</taxon>
        <taxon>Discoba</taxon>
        <taxon>Heterolobosea</taxon>
        <taxon>Tetramitia</taxon>
        <taxon>Eutetramitia</taxon>
        <taxon>Acrasidae</taxon>
        <taxon>Acrasis</taxon>
    </lineage>
</organism>
<dbReference type="Pfam" id="PF12796">
    <property type="entry name" value="Ank_2"/>
    <property type="match status" value="1"/>
</dbReference>
<dbReference type="Proteomes" id="UP001431209">
    <property type="component" value="Unassembled WGS sequence"/>
</dbReference>
<gene>
    <name evidence="4" type="ORF">AKO1_012207</name>
</gene>
<dbReference type="AlphaFoldDB" id="A0AAW2ZC08"/>
<dbReference type="PANTHER" id="PTHR24123:SF33">
    <property type="entry name" value="PROTEIN HOS4"/>
    <property type="match status" value="1"/>
</dbReference>
<dbReference type="PANTHER" id="PTHR24123">
    <property type="entry name" value="ANKYRIN REPEAT-CONTAINING"/>
    <property type="match status" value="1"/>
</dbReference>